<reference evidence="1 2" key="1">
    <citation type="submission" date="2019-10" db="EMBL/GenBank/DDBJ databases">
        <authorList>
            <person name="Palmer J.M."/>
        </authorList>
    </citation>
    <scope>NUCLEOTIDE SEQUENCE [LARGE SCALE GENOMIC DNA]</scope>
    <source>
        <strain evidence="1 2">TWF718</strain>
    </source>
</reference>
<evidence type="ECO:0000313" key="1">
    <source>
        <dbReference type="EMBL" id="KAK6351051.1"/>
    </source>
</evidence>
<dbReference type="EMBL" id="JAVHNR010000002">
    <property type="protein sequence ID" value="KAK6351051.1"/>
    <property type="molecule type" value="Genomic_DNA"/>
</dbReference>
<protein>
    <submittedName>
        <fullName evidence="1">Uncharacterized protein</fullName>
    </submittedName>
</protein>
<proteinExistence type="predicted"/>
<accession>A0AAN8NZB4</accession>
<keyword evidence="2" id="KW-1185">Reference proteome</keyword>
<dbReference type="AlphaFoldDB" id="A0AAN8NZB4"/>
<organism evidence="1 2">
    <name type="scientific">Orbilia javanica</name>
    <dbReference type="NCBI Taxonomy" id="47235"/>
    <lineage>
        <taxon>Eukaryota</taxon>
        <taxon>Fungi</taxon>
        <taxon>Dikarya</taxon>
        <taxon>Ascomycota</taxon>
        <taxon>Pezizomycotina</taxon>
        <taxon>Orbiliomycetes</taxon>
        <taxon>Orbiliales</taxon>
        <taxon>Orbiliaceae</taxon>
        <taxon>Orbilia</taxon>
    </lineage>
</organism>
<sequence length="174" mass="19773">MDTPTTSTATDETLTIADMHDVVARFYPPSSVSQTPELTLNDGPWPGHIFIISYENTSKALTYHKEKGVVLEEYNGSQSQRWVCHSKLGWLGFTANPGETTTFIGHYDWKLRCRFSELHRSEMFCVRKRLKGLDGFQILMRAEEDGLWPVGVHEDSDVAVLRGSEAWWGFTMIA</sequence>
<comment type="caution">
    <text evidence="1">The sequence shown here is derived from an EMBL/GenBank/DDBJ whole genome shotgun (WGS) entry which is preliminary data.</text>
</comment>
<evidence type="ECO:0000313" key="2">
    <source>
        <dbReference type="Proteomes" id="UP001313282"/>
    </source>
</evidence>
<name>A0AAN8NZB4_9PEZI</name>
<gene>
    <name evidence="1" type="ORF">TWF718_004225</name>
</gene>
<dbReference type="Proteomes" id="UP001313282">
    <property type="component" value="Unassembled WGS sequence"/>
</dbReference>